<reference evidence="6" key="1">
    <citation type="submission" date="2021-06" db="EMBL/GenBank/DDBJ databases">
        <title>Halomicroarcula sp. F24A a new haloarchaeum isolated from saline soil.</title>
        <authorList>
            <person name="Duran-Viseras A."/>
            <person name="Sanchez-Porro C."/>
            <person name="Ventosa A."/>
        </authorList>
    </citation>
    <scope>NUCLEOTIDE SEQUENCE</scope>
    <source>
        <strain evidence="6">F24A</strain>
    </source>
</reference>
<keyword evidence="7" id="KW-1185">Reference proteome</keyword>
<dbReference type="PANTHER" id="PTHR43712:SF2">
    <property type="entry name" value="O-METHYLTRANSFERASE CICE"/>
    <property type="match status" value="1"/>
</dbReference>
<dbReference type="Gene3D" id="3.40.50.150">
    <property type="entry name" value="Vaccinia Virus protein VP39"/>
    <property type="match status" value="1"/>
</dbReference>
<dbReference type="AlphaFoldDB" id="A0A8J7YGD5"/>
<dbReference type="Proteomes" id="UP000783863">
    <property type="component" value="Unassembled WGS sequence"/>
</dbReference>
<dbReference type="Gene3D" id="1.10.10.10">
    <property type="entry name" value="Winged helix-like DNA-binding domain superfamily/Winged helix DNA-binding domain"/>
    <property type="match status" value="1"/>
</dbReference>
<keyword evidence="2" id="KW-0808">Transferase</keyword>
<dbReference type="GO" id="GO:0008171">
    <property type="term" value="F:O-methyltransferase activity"/>
    <property type="evidence" value="ECO:0007669"/>
    <property type="project" value="InterPro"/>
</dbReference>
<dbReference type="InterPro" id="IPR036388">
    <property type="entry name" value="WH-like_DNA-bd_sf"/>
</dbReference>
<dbReference type="InterPro" id="IPR016461">
    <property type="entry name" value="COMT-like"/>
</dbReference>
<organism evidence="6 7">
    <name type="scientific">Haloarcula salinisoli</name>
    <dbReference type="NCBI Taxonomy" id="2487746"/>
    <lineage>
        <taxon>Archaea</taxon>
        <taxon>Methanobacteriati</taxon>
        <taxon>Methanobacteriota</taxon>
        <taxon>Stenosarchaea group</taxon>
        <taxon>Halobacteria</taxon>
        <taxon>Halobacteriales</taxon>
        <taxon>Haloarculaceae</taxon>
        <taxon>Haloarcula</taxon>
    </lineage>
</organism>
<evidence type="ECO:0000256" key="3">
    <source>
        <dbReference type="ARBA" id="ARBA00022691"/>
    </source>
</evidence>
<keyword evidence="3" id="KW-0949">S-adenosyl-L-methionine</keyword>
<evidence type="ECO:0000256" key="2">
    <source>
        <dbReference type="ARBA" id="ARBA00022679"/>
    </source>
</evidence>
<evidence type="ECO:0008006" key="8">
    <source>
        <dbReference type="Google" id="ProtNLM"/>
    </source>
</evidence>
<accession>A0A8J7YGD5</accession>
<dbReference type="SUPFAM" id="SSF46785">
    <property type="entry name" value="Winged helix' DNA-binding domain"/>
    <property type="match status" value="1"/>
</dbReference>
<sequence>MSDTQADSDSARTDTELFTAAQELVEGLWSGQVLHAAVEVGLFDRLDEEPTAAETLATALDLDPDATYRLLRALAHFGVLTEDDSRRFALTPVGQFFRADHPRSVRPGLMLFHSPEWIRAMTQLPDILREGGQDGFVREHGRGIFDYMEDAPEFARAFDEFMTAMSHQHAEAVLGVLEGYDVSQFDRVCDVGGGQGYLCCRLLAQYPALEGTVFDRPSVVAEEPDLPDEFGVGDRCDYVAGDMFESVPEADAYVLKWILHDWTDEECVDILSTVRAAAPSDARLFVVEAVVPGPAESHFSKQLDMTMLVQMGGRERTRAEYASLLERAGWTIADEWVPPEGPMRILEATTD</sequence>
<proteinExistence type="predicted"/>
<dbReference type="InterPro" id="IPR036390">
    <property type="entry name" value="WH_DNA-bd_sf"/>
</dbReference>
<dbReference type="EMBL" id="RKLQ01000001">
    <property type="protein sequence ID" value="MBX0302544.1"/>
    <property type="molecule type" value="Genomic_DNA"/>
</dbReference>
<dbReference type="RefSeq" id="WP_220586780.1">
    <property type="nucleotide sequence ID" value="NZ_RKLQ01000001.1"/>
</dbReference>
<dbReference type="SUPFAM" id="SSF53335">
    <property type="entry name" value="S-adenosyl-L-methionine-dependent methyltransferases"/>
    <property type="match status" value="1"/>
</dbReference>
<dbReference type="Pfam" id="PF08100">
    <property type="entry name" value="Dimerisation"/>
    <property type="match status" value="1"/>
</dbReference>
<dbReference type="PROSITE" id="PS51683">
    <property type="entry name" value="SAM_OMT_II"/>
    <property type="match status" value="1"/>
</dbReference>
<evidence type="ECO:0000259" key="5">
    <source>
        <dbReference type="Pfam" id="PF08100"/>
    </source>
</evidence>
<comment type="caution">
    <text evidence="6">The sequence shown here is derived from an EMBL/GenBank/DDBJ whole genome shotgun (WGS) entry which is preliminary data.</text>
</comment>
<dbReference type="PANTHER" id="PTHR43712">
    <property type="entry name" value="PUTATIVE (AFU_ORTHOLOGUE AFUA_4G14580)-RELATED"/>
    <property type="match status" value="1"/>
</dbReference>
<dbReference type="PIRSF" id="PIRSF005739">
    <property type="entry name" value="O-mtase"/>
    <property type="match status" value="1"/>
</dbReference>
<dbReference type="GO" id="GO:0032259">
    <property type="term" value="P:methylation"/>
    <property type="evidence" value="ECO:0007669"/>
    <property type="project" value="UniProtKB-KW"/>
</dbReference>
<gene>
    <name evidence="6" type="ORF">EGD98_02535</name>
</gene>
<dbReference type="GO" id="GO:0046983">
    <property type="term" value="F:protein dimerization activity"/>
    <property type="evidence" value="ECO:0007669"/>
    <property type="project" value="InterPro"/>
</dbReference>
<name>A0A8J7YGD5_9EURY</name>
<feature type="domain" description="O-methyltransferase C-terminal" evidence="4">
    <location>
        <begin position="123"/>
        <end position="330"/>
    </location>
</feature>
<dbReference type="InterPro" id="IPR012967">
    <property type="entry name" value="COMT_dimerisation"/>
</dbReference>
<evidence type="ECO:0000313" key="6">
    <source>
        <dbReference type="EMBL" id="MBX0302544.1"/>
    </source>
</evidence>
<dbReference type="Pfam" id="PF00891">
    <property type="entry name" value="Methyltransf_2"/>
    <property type="match status" value="1"/>
</dbReference>
<keyword evidence="1" id="KW-0489">Methyltransferase</keyword>
<dbReference type="InterPro" id="IPR029063">
    <property type="entry name" value="SAM-dependent_MTases_sf"/>
</dbReference>
<feature type="domain" description="O-methyltransferase dimerisation" evidence="5">
    <location>
        <begin position="23"/>
        <end position="97"/>
    </location>
</feature>
<evidence type="ECO:0000259" key="4">
    <source>
        <dbReference type="Pfam" id="PF00891"/>
    </source>
</evidence>
<dbReference type="CDD" id="cd02440">
    <property type="entry name" value="AdoMet_MTases"/>
    <property type="match status" value="1"/>
</dbReference>
<protein>
    <recommendedName>
        <fullName evidence="8">Dimerisation domain-containing protein</fullName>
    </recommendedName>
</protein>
<evidence type="ECO:0000313" key="7">
    <source>
        <dbReference type="Proteomes" id="UP000783863"/>
    </source>
</evidence>
<dbReference type="InterPro" id="IPR001077">
    <property type="entry name" value="COMT_C"/>
</dbReference>
<evidence type="ECO:0000256" key="1">
    <source>
        <dbReference type="ARBA" id="ARBA00022603"/>
    </source>
</evidence>